<sequence length="271" mass="30764">MMPKQGDGVQRPGLQVVHKSPNFLCVDKMYDLKINSDDPTDMTVEHQARAMFPELVDPKCSHGFRFVHRLDYATSGILCLGLTKNAAKHLSKLFHNKQVIKYYLALVRGHIVDEAVLIDVPIGRLDDAEWAGRMCAADHDKCDVPRPTATLLVCLERGMYGDKPATKVLLKPITVGDYTYSLRQDKTPHRMMLHSHRLVADMKIENLDLRTSDPFTTDLIDEWKPSEICRSYEEAESIAKGFEMGNMDSISGMDKFRLVRIKLSESQGEER</sequence>
<organism evidence="3 4">
    <name type="scientific">Mya arenaria</name>
    <name type="common">Soft-shell clam</name>
    <dbReference type="NCBI Taxonomy" id="6604"/>
    <lineage>
        <taxon>Eukaryota</taxon>
        <taxon>Metazoa</taxon>
        <taxon>Spiralia</taxon>
        <taxon>Lophotrochozoa</taxon>
        <taxon>Mollusca</taxon>
        <taxon>Bivalvia</taxon>
        <taxon>Autobranchia</taxon>
        <taxon>Heteroconchia</taxon>
        <taxon>Euheterodonta</taxon>
        <taxon>Imparidentia</taxon>
        <taxon>Neoheterodontei</taxon>
        <taxon>Myida</taxon>
        <taxon>Myoidea</taxon>
        <taxon>Myidae</taxon>
        <taxon>Mya</taxon>
    </lineage>
</organism>
<dbReference type="Gene3D" id="3.30.2350.10">
    <property type="entry name" value="Pseudouridine synthase"/>
    <property type="match status" value="1"/>
</dbReference>
<evidence type="ECO:0000313" key="3">
    <source>
        <dbReference type="EMBL" id="WAR23919.1"/>
    </source>
</evidence>
<reference evidence="3" key="1">
    <citation type="submission" date="2022-11" db="EMBL/GenBank/DDBJ databases">
        <title>Centuries of genome instability and evolution in soft-shell clam transmissible cancer (bioRxiv).</title>
        <authorList>
            <person name="Hart S.F.M."/>
            <person name="Yonemitsu M.A."/>
            <person name="Giersch R.M."/>
            <person name="Beal B.F."/>
            <person name="Arriagada G."/>
            <person name="Davis B.W."/>
            <person name="Ostrander E.A."/>
            <person name="Goff S.P."/>
            <person name="Metzger M.J."/>
        </authorList>
    </citation>
    <scope>NUCLEOTIDE SEQUENCE</scope>
    <source>
        <strain evidence="3">MELC-2E11</strain>
        <tissue evidence="3">Siphon/mantle</tissue>
    </source>
</reference>
<comment type="similarity">
    <text evidence="1">Belongs to the pseudouridine synthase RluA family.</text>
</comment>
<gene>
    <name evidence="3" type="ORF">MAR_037588</name>
</gene>
<accession>A0ABY7FRZ4</accession>
<feature type="domain" description="Pseudouridine synthase RsuA/RluA-like" evidence="2">
    <location>
        <begin position="22"/>
        <end position="131"/>
    </location>
</feature>
<protein>
    <submittedName>
        <fullName evidence="3">RUSD1-like protein</fullName>
    </submittedName>
</protein>
<evidence type="ECO:0000256" key="1">
    <source>
        <dbReference type="ARBA" id="ARBA00010876"/>
    </source>
</evidence>
<dbReference type="Pfam" id="PF00849">
    <property type="entry name" value="PseudoU_synth_2"/>
    <property type="match status" value="1"/>
</dbReference>
<dbReference type="PANTHER" id="PTHR21600">
    <property type="entry name" value="MITOCHONDRIAL RNA PSEUDOURIDINE SYNTHASE"/>
    <property type="match status" value="1"/>
</dbReference>
<keyword evidence="4" id="KW-1185">Reference proteome</keyword>
<evidence type="ECO:0000259" key="2">
    <source>
        <dbReference type="Pfam" id="PF00849"/>
    </source>
</evidence>
<evidence type="ECO:0000313" key="4">
    <source>
        <dbReference type="Proteomes" id="UP001164746"/>
    </source>
</evidence>
<dbReference type="Proteomes" id="UP001164746">
    <property type="component" value="Chromosome 13"/>
</dbReference>
<dbReference type="PANTHER" id="PTHR21600:SF87">
    <property type="entry name" value="RNA PSEUDOURIDYLATE SYNTHASE DOMAIN-CONTAINING PROTEIN 1"/>
    <property type="match status" value="1"/>
</dbReference>
<dbReference type="CDD" id="cd02869">
    <property type="entry name" value="PseudoU_synth_RluA_like"/>
    <property type="match status" value="1"/>
</dbReference>
<dbReference type="SUPFAM" id="SSF55120">
    <property type="entry name" value="Pseudouridine synthase"/>
    <property type="match status" value="1"/>
</dbReference>
<dbReference type="InterPro" id="IPR020103">
    <property type="entry name" value="PsdUridine_synth_cat_dom_sf"/>
</dbReference>
<dbReference type="EMBL" id="CP111024">
    <property type="protein sequence ID" value="WAR23919.1"/>
    <property type="molecule type" value="Genomic_DNA"/>
</dbReference>
<proteinExistence type="inferred from homology"/>
<dbReference type="InterPro" id="IPR006145">
    <property type="entry name" value="PsdUridine_synth_RsuA/RluA"/>
</dbReference>
<dbReference type="InterPro" id="IPR050188">
    <property type="entry name" value="RluA_PseudoU_synthase"/>
</dbReference>
<name>A0ABY7FRZ4_MYAAR</name>